<dbReference type="GO" id="GO:0071555">
    <property type="term" value="P:cell wall organization"/>
    <property type="evidence" value="ECO:0007669"/>
    <property type="project" value="UniProtKB-KW"/>
</dbReference>
<protein>
    <submittedName>
        <fullName evidence="5">(rape) hypothetical protein</fullName>
    </submittedName>
</protein>
<name>A0A816I0L8_BRANA</name>
<evidence type="ECO:0000256" key="1">
    <source>
        <dbReference type="ARBA" id="ARBA00004555"/>
    </source>
</evidence>
<dbReference type="InterPro" id="IPR037595">
    <property type="entry name" value="RGP_fam"/>
</dbReference>
<dbReference type="EMBL" id="HG994367">
    <property type="protein sequence ID" value="CAF1697600.1"/>
    <property type="molecule type" value="Genomic_DNA"/>
</dbReference>
<keyword evidence="4" id="KW-0961">Cell wall biogenesis/degradation</keyword>
<dbReference type="AlphaFoldDB" id="A0A816I0L8"/>
<evidence type="ECO:0000256" key="3">
    <source>
        <dbReference type="ARBA" id="ARBA00023034"/>
    </source>
</evidence>
<feature type="non-terminal residue" evidence="5">
    <location>
        <position position="65"/>
    </location>
</feature>
<dbReference type="Proteomes" id="UP001295469">
    <property type="component" value="Chromosome C03"/>
</dbReference>
<dbReference type="GO" id="GO:0005794">
    <property type="term" value="C:Golgi apparatus"/>
    <property type="evidence" value="ECO:0007669"/>
    <property type="project" value="UniProtKB-SubCell"/>
</dbReference>
<accession>A0A816I0L8</accession>
<keyword evidence="3" id="KW-0333">Golgi apparatus</keyword>
<evidence type="ECO:0000256" key="4">
    <source>
        <dbReference type="ARBA" id="ARBA00023316"/>
    </source>
</evidence>
<gene>
    <name evidence="5" type="ORF">DARMORV10_C03P09040.1</name>
</gene>
<dbReference type="Pfam" id="PF03214">
    <property type="entry name" value="RGP"/>
    <property type="match status" value="1"/>
</dbReference>
<evidence type="ECO:0000256" key="2">
    <source>
        <dbReference type="ARBA" id="ARBA00008986"/>
    </source>
</evidence>
<proteinExistence type="inferred from homology"/>
<organism evidence="5">
    <name type="scientific">Brassica napus</name>
    <name type="common">Rape</name>
    <dbReference type="NCBI Taxonomy" id="3708"/>
    <lineage>
        <taxon>Eukaryota</taxon>
        <taxon>Viridiplantae</taxon>
        <taxon>Streptophyta</taxon>
        <taxon>Embryophyta</taxon>
        <taxon>Tracheophyta</taxon>
        <taxon>Spermatophyta</taxon>
        <taxon>Magnoliopsida</taxon>
        <taxon>eudicotyledons</taxon>
        <taxon>Gunneridae</taxon>
        <taxon>Pentapetalae</taxon>
        <taxon>rosids</taxon>
        <taxon>malvids</taxon>
        <taxon>Brassicales</taxon>
        <taxon>Brassicaceae</taxon>
        <taxon>Brassiceae</taxon>
        <taxon>Brassica</taxon>
    </lineage>
</organism>
<evidence type="ECO:0000313" key="5">
    <source>
        <dbReference type="EMBL" id="CAF1697600.1"/>
    </source>
</evidence>
<comment type="subcellular location">
    <subcellularLocation>
        <location evidence="1">Golgi apparatus</location>
    </subcellularLocation>
</comment>
<sequence length="65" mass="7528">MRETFVDQFYRKSDKNLIHSFHTHTHPHLNFLMPFGTLYDPYSEGADFVRGYPCSFRSGVPCAAS</sequence>
<reference evidence="5" key="1">
    <citation type="submission" date="2021-01" db="EMBL/GenBank/DDBJ databases">
        <authorList>
            <consortium name="Genoscope - CEA"/>
            <person name="William W."/>
        </authorList>
    </citation>
    <scope>NUCLEOTIDE SEQUENCE</scope>
</reference>
<comment type="similarity">
    <text evidence="2">Belongs to the RGP family.</text>
</comment>